<dbReference type="InterPro" id="IPR057984">
    <property type="entry name" value="PATROL1_C"/>
</dbReference>
<name>A0A9D5BJX5_PEA</name>
<dbReference type="Proteomes" id="UP001058974">
    <property type="component" value="Chromosome 1"/>
</dbReference>
<gene>
    <name evidence="2" type="ORF">KIW84_013306</name>
</gene>
<evidence type="ECO:0000313" key="2">
    <source>
        <dbReference type="EMBL" id="KAI5444969.1"/>
    </source>
</evidence>
<comment type="caution">
    <text evidence="2">The sequence shown here is derived from an EMBL/GenBank/DDBJ whole genome shotgun (WGS) entry which is preliminary data.</text>
</comment>
<dbReference type="InterPro" id="IPR008528">
    <property type="entry name" value="unc-13_homologue"/>
</dbReference>
<proteinExistence type="predicted"/>
<protein>
    <recommendedName>
        <fullName evidence="1">PATROL1-like C-terminal domain-containing protein</fullName>
    </recommendedName>
</protein>
<dbReference type="PANTHER" id="PTHR31280">
    <property type="entry name" value="PROTEIN UNC-13 HOMOLOG"/>
    <property type="match status" value="1"/>
</dbReference>
<feature type="domain" description="PATROL1-like C-terminal" evidence="1">
    <location>
        <begin position="75"/>
        <end position="143"/>
    </location>
</feature>
<evidence type="ECO:0000259" key="1">
    <source>
        <dbReference type="Pfam" id="PF25761"/>
    </source>
</evidence>
<dbReference type="EMBL" id="JAMSHJ010000001">
    <property type="protein sequence ID" value="KAI5444969.1"/>
    <property type="molecule type" value="Genomic_DNA"/>
</dbReference>
<dbReference type="Gramene" id="Psat01G0330600-T1">
    <property type="protein sequence ID" value="KAI5444969.1"/>
    <property type="gene ID" value="KIW84_013306"/>
</dbReference>
<dbReference type="AlphaFoldDB" id="A0A9D5BJX5"/>
<keyword evidence="3" id="KW-1185">Reference proteome</keyword>
<evidence type="ECO:0000313" key="3">
    <source>
        <dbReference type="Proteomes" id="UP001058974"/>
    </source>
</evidence>
<organism evidence="2 3">
    <name type="scientific">Pisum sativum</name>
    <name type="common">Garden pea</name>
    <name type="synonym">Lathyrus oleraceus</name>
    <dbReference type="NCBI Taxonomy" id="3888"/>
    <lineage>
        <taxon>Eukaryota</taxon>
        <taxon>Viridiplantae</taxon>
        <taxon>Streptophyta</taxon>
        <taxon>Embryophyta</taxon>
        <taxon>Tracheophyta</taxon>
        <taxon>Spermatophyta</taxon>
        <taxon>Magnoliopsida</taxon>
        <taxon>eudicotyledons</taxon>
        <taxon>Gunneridae</taxon>
        <taxon>Pentapetalae</taxon>
        <taxon>rosids</taxon>
        <taxon>fabids</taxon>
        <taxon>Fabales</taxon>
        <taxon>Fabaceae</taxon>
        <taxon>Papilionoideae</taxon>
        <taxon>50 kb inversion clade</taxon>
        <taxon>NPAAA clade</taxon>
        <taxon>Hologalegina</taxon>
        <taxon>IRL clade</taxon>
        <taxon>Fabeae</taxon>
        <taxon>Lathyrus</taxon>
    </lineage>
</organism>
<reference evidence="2 3" key="1">
    <citation type="journal article" date="2022" name="Nat. Genet.">
        <title>Improved pea reference genome and pan-genome highlight genomic features and evolutionary characteristics.</title>
        <authorList>
            <person name="Yang T."/>
            <person name="Liu R."/>
            <person name="Luo Y."/>
            <person name="Hu S."/>
            <person name="Wang D."/>
            <person name="Wang C."/>
            <person name="Pandey M.K."/>
            <person name="Ge S."/>
            <person name="Xu Q."/>
            <person name="Li N."/>
            <person name="Li G."/>
            <person name="Huang Y."/>
            <person name="Saxena R.K."/>
            <person name="Ji Y."/>
            <person name="Li M."/>
            <person name="Yan X."/>
            <person name="He Y."/>
            <person name="Liu Y."/>
            <person name="Wang X."/>
            <person name="Xiang C."/>
            <person name="Varshney R.K."/>
            <person name="Ding H."/>
            <person name="Gao S."/>
            <person name="Zong X."/>
        </authorList>
    </citation>
    <scope>NUCLEOTIDE SEQUENCE [LARGE SCALE GENOMIC DNA]</scope>
    <source>
        <strain evidence="2 3">cv. Zhongwan 6</strain>
    </source>
</reference>
<sequence length="262" mass="28569">MCSTTGLAVATLHACYGNEMKQFIAGITELTPDVVQVLRAADQLEKDLVQIAVEDSVDSDDGGKAVIREMPPYEAEELWSPQANQEGYAPSSVEVLRIINETLDAFFQLPIPMHPALLPDVMHGPDRCLQYYVAKVMAGCDLRDGEPVVVPEEMVIVTNPASICRWEMLLLFGCRFCCSFRYIVVEIGGTKLVQEVKVSFLDPVMFFSNSAMAFVTETWTAGDAAEGVVAHCNPIVAFGKAAGGSDPVLWIHAVARCLNILP</sequence>
<accession>A0A9D5BJX5</accession>
<dbReference type="PANTHER" id="PTHR31280:SF4">
    <property type="entry name" value="ELONGATION FACTOR TS (DUF810)"/>
    <property type="match status" value="1"/>
</dbReference>
<dbReference type="Pfam" id="PF25761">
    <property type="entry name" value="TPR_PATROL1"/>
    <property type="match status" value="1"/>
</dbReference>